<evidence type="ECO:0000256" key="3">
    <source>
        <dbReference type="ARBA" id="ARBA00023212"/>
    </source>
</evidence>
<dbReference type="Gene3D" id="3.80.10.10">
    <property type="entry name" value="Ribonuclease Inhibitor"/>
    <property type="match status" value="1"/>
</dbReference>
<reference evidence="5" key="1">
    <citation type="submission" date="2014-07" db="EMBL/GenBank/DDBJ databases">
        <authorList>
            <person name="Martin A.A"/>
            <person name="De Silva N."/>
        </authorList>
    </citation>
    <scope>NUCLEOTIDE SEQUENCE</scope>
</reference>
<dbReference type="Pfam" id="PF03250">
    <property type="entry name" value="Tropomodulin"/>
    <property type="match status" value="1"/>
</dbReference>
<dbReference type="FunFam" id="3.80.10.10:FF:000099">
    <property type="entry name" value="Tropomodulin, isoform C"/>
    <property type="match status" value="1"/>
</dbReference>
<keyword evidence="5" id="KW-1185">Reference proteome</keyword>
<evidence type="ECO:0000313" key="6">
    <source>
        <dbReference type="WBParaSite" id="SVE_0508000.1"/>
    </source>
</evidence>
<dbReference type="PANTHER" id="PTHR10901">
    <property type="entry name" value="TROPOMODULIN"/>
    <property type="match status" value="1"/>
</dbReference>
<dbReference type="SUPFAM" id="SSF52047">
    <property type="entry name" value="RNI-like"/>
    <property type="match status" value="1"/>
</dbReference>
<dbReference type="GO" id="GO:0030016">
    <property type="term" value="C:myofibril"/>
    <property type="evidence" value="ECO:0007669"/>
    <property type="project" value="TreeGrafter"/>
</dbReference>
<dbReference type="GO" id="GO:0005523">
    <property type="term" value="F:tropomyosin binding"/>
    <property type="evidence" value="ECO:0007669"/>
    <property type="project" value="InterPro"/>
</dbReference>
<evidence type="ECO:0000256" key="4">
    <source>
        <dbReference type="SAM" id="MobiDB-lite"/>
    </source>
</evidence>
<dbReference type="InterPro" id="IPR032675">
    <property type="entry name" value="LRR_dom_sf"/>
</dbReference>
<comment type="subcellular location">
    <subcellularLocation>
        <location evidence="1">Cytoplasm</location>
        <location evidence="1">Cytoskeleton</location>
    </subcellularLocation>
</comment>
<sequence length="416" mass="46961">MSPSDFLTKDQLHDSTTVQKKGSLKSGIGLYGHDMNGFDDAELEAILSNMSPEELEDLNCDFDPDNSLLPPSQRCRDQTHKAPTGPFDRNKLLKFLEEEAAKEKDWEEVVPFVPGIKRGKVFELKVEEETKISSGINIIGISEENKEKTETNIEKKAKGMEMPIEVDLDEDSEDGEEEDTDLAEALHKAPERDLVDLAGILGMHNVLNQEQYYNALKGKGQDDGTGTSFGSVIRGFEPRIIQDEPENQTNIEECINKLETNDPTMKEVNINNMKSISKERLRCLIEKATNSSYLTKLLMANTAMSDSEARGLIELIETSTSLKVLNIESNYITPELMAKLIKATLKTQSLTEFHAENQRASILGNQIEMDIMMNIEENDSLLRVGLGFQSMEARHRVSEALERNYERLRLMRLEKK</sequence>
<dbReference type="STRING" id="75913.A0A0K0F8D1"/>
<dbReference type="GO" id="GO:0030239">
    <property type="term" value="P:myofibril assembly"/>
    <property type="evidence" value="ECO:0007669"/>
    <property type="project" value="TreeGrafter"/>
</dbReference>
<dbReference type="GO" id="GO:0005856">
    <property type="term" value="C:cytoskeleton"/>
    <property type="evidence" value="ECO:0007669"/>
    <property type="project" value="UniProtKB-SubCell"/>
</dbReference>
<protein>
    <submittedName>
        <fullName evidence="6">FI20012p1 (inferred by orthology to a D. melanogaster protein)</fullName>
    </submittedName>
</protein>
<dbReference type="Proteomes" id="UP000035680">
    <property type="component" value="Unassembled WGS sequence"/>
</dbReference>
<dbReference type="AlphaFoldDB" id="A0A0K0F8D1"/>
<dbReference type="GO" id="GO:0007015">
    <property type="term" value="P:actin filament organization"/>
    <property type="evidence" value="ECO:0007669"/>
    <property type="project" value="TreeGrafter"/>
</dbReference>
<feature type="region of interest" description="Disordered" evidence="4">
    <location>
        <begin position="57"/>
        <end position="88"/>
    </location>
</feature>
<evidence type="ECO:0000256" key="1">
    <source>
        <dbReference type="ARBA" id="ARBA00004245"/>
    </source>
</evidence>
<organism evidence="5 6">
    <name type="scientific">Strongyloides venezuelensis</name>
    <name type="common">Threadworm</name>
    <dbReference type="NCBI Taxonomy" id="75913"/>
    <lineage>
        <taxon>Eukaryota</taxon>
        <taxon>Metazoa</taxon>
        <taxon>Ecdysozoa</taxon>
        <taxon>Nematoda</taxon>
        <taxon>Chromadorea</taxon>
        <taxon>Rhabditida</taxon>
        <taxon>Tylenchina</taxon>
        <taxon>Panagrolaimomorpha</taxon>
        <taxon>Strongyloidoidea</taxon>
        <taxon>Strongyloididae</taxon>
        <taxon>Strongyloides</taxon>
    </lineage>
</organism>
<evidence type="ECO:0000256" key="2">
    <source>
        <dbReference type="ARBA" id="ARBA00022490"/>
    </source>
</evidence>
<dbReference type="PANTHER" id="PTHR10901:SF6">
    <property type="entry name" value="TROPOMODULIN, ISOFORM N"/>
    <property type="match status" value="1"/>
</dbReference>
<keyword evidence="2" id="KW-0963">Cytoplasm</keyword>
<name>A0A0K0F8D1_STRVS</name>
<reference evidence="6" key="2">
    <citation type="submission" date="2015-08" db="UniProtKB">
        <authorList>
            <consortium name="WormBaseParasite"/>
        </authorList>
    </citation>
    <scope>IDENTIFICATION</scope>
</reference>
<accession>A0A0K0F8D1</accession>
<dbReference type="GO" id="GO:0051694">
    <property type="term" value="P:pointed-end actin filament capping"/>
    <property type="evidence" value="ECO:0007669"/>
    <property type="project" value="InterPro"/>
</dbReference>
<dbReference type="WBParaSite" id="SVE_0508000.1">
    <property type="protein sequence ID" value="SVE_0508000.1"/>
    <property type="gene ID" value="SVE_0508000"/>
</dbReference>
<proteinExistence type="predicted"/>
<dbReference type="InterPro" id="IPR004934">
    <property type="entry name" value="TMOD"/>
</dbReference>
<evidence type="ECO:0000313" key="5">
    <source>
        <dbReference type="Proteomes" id="UP000035680"/>
    </source>
</evidence>
<keyword evidence="3" id="KW-0206">Cytoskeleton</keyword>